<comment type="caution">
    <text evidence="2">The sequence shown here is derived from an EMBL/GenBank/DDBJ whole genome shotgun (WGS) entry which is preliminary data.</text>
</comment>
<keyword evidence="1" id="KW-0472">Membrane</keyword>
<dbReference type="EMBL" id="CCCS020000035">
    <property type="protein sequence ID" value="CDQ10606.1"/>
    <property type="molecule type" value="Genomic_DNA"/>
</dbReference>
<organism evidence="2">
    <name type="scientific">Acidithiobacillus ferrivorans</name>
    <dbReference type="NCBI Taxonomy" id="160808"/>
    <lineage>
        <taxon>Bacteria</taxon>
        <taxon>Pseudomonadati</taxon>
        <taxon>Pseudomonadota</taxon>
        <taxon>Acidithiobacillia</taxon>
        <taxon>Acidithiobacillales</taxon>
        <taxon>Acidithiobacillaceae</taxon>
        <taxon>Acidithiobacillus</taxon>
    </lineage>
</organism>
<name>A0A060UQQ6_9PROT</name>
<evidence type="ECO:0000313" key="2">
    <source>
        <dbReference type="EMBL" id="CDQ10606.1"/>
    </source>
</evidence>
<feature type="transmembrane region" description="Helical" evidence="1">
    <location>
        <begin position="6"/>
        <end position="26"/>
    </location>
</feature>
<keyword evidence="1" id="KW-0812">Transmembrane</keyword>
<reference evidence="2" key="1">
    <citation type="submission" date="2014-03" db="EMBL/GenBank/DDBJ databases">
        <authorList>
            <person name="Genoscope - CEA"/>
        </authorList>
    </citation>
    <scope>NUCLEOTIDE SEQUENCE [LARGE SCALE GENOMIC DNA]</scope>
    <source>
        <strain evidence="2">CF27</strain>
    </source>
</reference>
<keyword evidence="1" id="KW-1133">Transmembrane helix</keyword>
<protein>
    <submittedName>
        <fullName evidence="2">Uncharacterized protein</fullName>
    </submittedName>
</protein>
<gene>
    <name evidence="2" type="ORF">AFERRI_400387</name>
</gene>
<accession>A0A060UQQ6</accession>
<evidence type="ECO:0000256" key="1">
    <source>
        <dbReference type="SAM" id="Phobius"/>
    </source>
</evidence>
<reference evidence="2" key="2">
    <citation type="submission" date="2014-07" db="EMBL/GenBank/DDBJ databases">
        <title>Initial genome analysis of the psychrotolerant acidophile Acidithiobacillus ferrivorans CF27: insights into iron and sulfur oxidation pathways and into biofilm formation.</title>
        <authorList>
            <person name="Talla E."/>
            <person name="Hedrich S."/>
            <person name="Mangenot S."/>
            <person name="Ji B."/>
            <person name="Johnson D.B."/>
            <person name="Barbe V."/>
            <person name="Bonnefoy V."/>
        </authorList>
    </citation>
    <scope>NUCLEOTIDE SEQUENCE [LARGE SCALE GENOMIC DNA]</scope>
    <source>
        <strain evidence="2">CF27</strain>
    </source>
</reference>
<dbReference type="AlphaFoldDB" id="A0A060UQQ6"/>
<sequence>MFVNTKSAIFYGGAAICLLAPFMYMATHVEYPRRQASLSSIKNMDHCGKRVISELVKSTRHLATNSEVSAAKQLCADVAQDRVLLVRAKQTGGSPYLLNAYTAAIAADSPKIIAATIVHFDPNGLVHHVHSFHLTVPPHKYRTPYSMYSPEAISVRSKHNANLQVEE</sequence>
<proteinExistence type="predicted"/>